<comment type="caution">
    <text evidence="10">The sequence shown here is derived from an EMBL/GenBank/DDBJ whole genome shotgun (WGS) entry which is preliminary data.</text>
</comment>
<comment type="similarity">
    <text evidence="1">Belongs to the bacterial ribosomal protein bS1 family.</text>
</comment>
<organism evidence="10 11">
    <name type="scientific">Candidatus Amphirhobacter heronislandensis</name>
    <dbReference type="NCBI Taxonomy" id="1732024"/>
    <lineage>
        <taxon>Bacteria</taxon>
        <taxon>Pseudomonadati</taxon>
        <taxon>Pseudomonadota</taxon>
        <taxon>Gammaproteobacteria</taxon>
        <taxon>Candidatus Tethybacterales</taxon>
        <taxon>Candidatus Tethybacteraceae</taxon>
        <taxon>Candidatus Amphirhobacter</taxon>
    </lineage>
</organism>
<evidence type="ECO:0000256" key="6">
    <source>
        <dbReference type="ARBA" id="ARBA00035293"/>
    </source>
</evidence>
<evidence type="ECO:0000259" key="9">
    <source>
        <dbReference type="PROSITE" id="PS50126"/>
    </source>
</evidence>
<name>A0A930UID9_9GAMM</name>
<dbReference type="SMART" id="SM00316">
    <property type="entry name" value="S1"/>
    <property type="match status" value="6"/>
</dbReference>
<dbReference type="InterPro" id="IPR003029">
    <property type="entry name" value="S1_domain"/>
</dbReference>
<proteinExistence type="inferred from homology"/>
<keyword evidence="2" id="KW-0677">Repeat</keyword>
<dbReference type="FunFam" id="2.40.50.140:FF:000011">
    <property type="entry name" value="30S ribosomal protein S1"/>
    <property type="match status" value="1"/>
</dbReference>
<dbReference type="GO" id="GO:0003729">
    <property type="term" value="F:mRNA binding"/>
    <property type="evidence" value="ECO:0007669"/>
    <property type="project" value="TreeGrafter"/>
</dbReference>
<feature type="domain" description="S1 motif" evidence="9">
    <location>
        <begin position="477"/>
        <end position="545"/>
    </location>
</feature>
<sequence>MSIIKPPRTAPRAAAPAAAGAEESFAELFKAEEQAAAAFNEGQVIDAMVVAIEDKSVLVESGLKSQSRIPLEEFLSDDGGIEIKAEDFVKVKLEYADDGRGNTRLSHLQYRREKAWSEIEEAFEAQTPIEGVVKERIKGGYSVHVGGLRAFLPGSLVDVFPLKSETSLVGRREKFYVERLKPERHSAILNRKLVRERELTGGDLANLPFKEGDVLAGTVVAINDYSEQKAYIRVAEGVHGVLHREDFSWHRIGQMSESLSEDEELQVKVLSIDAERQSIRLGVKQLSGDPWDDMEKTYPVGAKIFAKVVSLKEYGAFVEIEKGVEGLVHVSEMDWLQRNVDPTKHLEPGQHVEVMMLSLDKAARRISLGLKQCRPNPWEEFGISYKKGSRLQGKVVGVQNNLGMFVELPGGLNGLAHLSNLSYSDPSGRTALSSYKVGDEIEVMVIEVDVAKQRIALGVKQLGEDPLNAYRVKYEKREPVIGTVKKITESRAFVKLSDEVEAVLPIKEVSKARIDKISDVVKEGEELQFAITGIDDRGRITVSLRALDRQSERAAMKSFKEEVKAEQEAKATSAGSFGSVLLETMKGGKQDAEEAEAKDAAAEEQPAAEAKAAAAAEEQPAEEAKASAAAAEQPEPAPAEAPAAEEAKDADAPAADEATEEKDPAK</sequence>
<keyword evidence="4" id="KW-0689">Ribosomal protein</keyword>
<dbReference type="PRINTS" id="PR00681">
    <property type="entry name" value="RIBOSOMALS1"/>
</dbReference>
<evidence type="ECO:0000256" key="2">
    <source>
        <dbReference type="ARBA" id="ARBA00022737"/>
    </source>
</evidence>
<feature type="domain" description="S1 motif" evidence="9">
    <location>
        <begin position="301"/>
        <end position="371"/>
    </location>
</feature>
<dbReference type="InterPro" id="IPR035104">
    <property type="entry name" value="Ribosomal_protein_S1-like"/>
</dbReference>
<evidence type="ECO:0000256" key="7">
    <source>
        <dbReference type="ARBA" id="ARBA00035517"/>
    </source>
</evidence>
<dbReference type="SUPFAM" id="SSF50249">
    <property type="entry name" value="Nucleic acid-binding proteins"/>
    <property type="match status" value="6"/>
</dbReference>
<evidence type="ECO:0000313" key="11">
    <source>
        <dbReference type="Proteomes" id="UP000604381"/>
    </source>
</evidence>
<feature type="domain" description="S1 motif" evidence="9">
    <location>
        <begin position="212"/>
        <end position="284"/>
    </location>
</feature>
<keyword evidence="5" id="KW-0687">Ribonucleoprotein</keyword>
<dbReference type="Gene3D" id="2.40.50.140">
    <property type="entry name" value="Nucleic acid-binding proteins"/>
    <property type="match status" value="5"/>
</dbReference>
<evidence type="ECO:0000313" key="10">
    <source>
        <dbReference type="EMBL" id="MBF2735467.1"/>
    </source>
</evidence>
<evidence type="ECO:0000256" key="4">
    <source>
        <dbReference type="ARBA" id="ARBA00022980"/>
    </source>
</evidence>
<reference evidence="10" key="1">
    <citation type="submission" date="2020-10" db="EMBL/GenBank/DDBJ databases">
        <title>An improved Amphimedon queenslandica hologenome assembly reveals how three proteobacterial symbionts can extend the metabolic phenotypic of their marine sponge host.</title>
        <authorList>
            <person name="Degnan B."/>
            <person name="Degnan S."/>
            <person name="Xiang X."/>
        </authorList>
    </citation>
    <scope>NUCLEOTIDE SEQUENCE</scope>
    <source>
        <strain evidence="10">AqS2</strain>
    </source>
</reference>
<dbReference type="GO" id="GO:0006412">
    <property type="term" value="P:translation"/>
    <property type="evidence" value="ECO:0007669"/>
    <property type="project" value="TreeGrafter"/>
</dbReference>
<evidence type="ECO:0000256" key="8">
    <source>
        <dbReference type="SAM" id="MobiDB-lite"/>
    </source>
</evidence>
<dbReference type="AlphaFoldDB" id="A0A930UID9"/>
<dbReference type="EMBL" id="JADHEI010000033">
    <property type="protein sequence ID" value="MBF2735467.1"/>
    <property type="molecule type" value="Genomic_DNA"/>
</dbReference>
<dbReference type="PANTHER" id="PTHR10724:SF7">
    <property type="entry name" value="SMALL RIBOSOMAL SUBUNIT PROTEIN BS1C"/>
    <property type="match status" value="1"/>
</dbReference>
<feature type="domain" description="S1 motif" evidence="9">
    <location>
        <begin position="388"/>
        <end position="460"/>
    </location>
</feature>
<dbReference type="Pfam" id="PF00575">
    <property type="entry name" value="S1"/>
    <property type="match status" value="4"/>
</dbReference>
<dbReference type="Proteomes" id="UP000604381">
    <property type="component" value="Unassembled WGS sequence"/>
</dbReference>
<keyword evidence="11" id="KW-1185">Reference proteome</keyword>
<dbReference type="InterPro" id="IPR012340">
    <property type="entry name" value="NA-bd_OB-fold"/>
</dbReference>
<evidence type="ECO:0000256" key="1">
    <source>
        <dbReference type="ARBA" id="ARBA00006767"/>
    </source>
</evidence>
<protein>
    <recommendedName>
        <fullName evidence="6">Small ribosomal subunit protein bS1</fullName>
    </recommendedName>
    <alternativeName>
        <fullName evidence="7">30S ribosomal protein S1</fullName>
    </alternativeName>
</protein>
<feature type="compositionally biased region" description="Low complexity" evidence="8">
    <location>
        <begin position="603"/>
        <end position="618"/>
    </location>
</feature>
<dbReference type="PROSITE" id="PS50126">
    <property type="entry name" value="S1"/>
    <property type="match status" value="4"/>
</dbReference>
<dbReference type="GO" id="GO:0003735">
    <property type="term" value="F:structural constituent of ribosome"/>
    <property type="evidence" value="ECO:0007669"/>
    <property type="project" value="TreeGrafter"/>
</dbReference>
<feature type="region of interest" description="Disordered" evidence="8">
    <location>
        <begin position="586"/>
        <end position="666"/>
    </location>
</feature>
<dbReference type="CDD" id="cd04465">
    <property type="entry name" value="S1_RPS1_repeat_ec2_hs2"/>
    <property type="match status" value="1"/>
</dbReference>
<gene>
    <name evidence="10" type="ORF">ISN26_05250</name>
</gene>
<dbReference type="GO" id="GO:0022627">
    <property type="term" value="C:cytosolic small ribosomal subunit"/>
    <property type="evidence" value="ECO:0007669"/>
    <property type="project" value="TreeGrafter"/>
</dbReference>
<feature type="compositionally biased region" description="Basic and acidic residues" evidence="8">
    <location>
        <begin position="586"/>
        <end position="601"/>
    </location>
</feature>
<evidence type="ECO:0000256" key="5">
    <source>
        <dbReference type="ARBA" id="ARBA00023274"/>
    </source>
</evidence>
<accession>A0A930UID9</accession>
<dbReference type="InterPro" id="IPR050437">
    <property type="entry name" value="Ribos_protein_bS1-like"/>
</dbReference>
<keyword evidence="3" id="KW-0694">RNA-binding</keyword>
<feature type="compositionally biased region" description="Low complexity" evidence="8">
    <location>
        <begin position="626"/>
        <end position="644"/>
    </location>
</feature>
<evidence type="ECO:0000256" key="3">
    <source>
        <dbReference type="ARBA" id="ARBA00022884"/>
    </source>
</evidence>
<dbReference type="PANTHER" id="PTHR10724">
    <property type="entry name" value="30S RIBOSOMAL PROTEIN S1"/>
    <property type="match status" value="1"/>
</dbReference>